<feature type="compositionally biased region" description="Basic and acidic residues" evidence="1">
    <location>
        <begin position="154"/>
        <end position="163"/>
    </location>
</feature>
<keyword evidence="2" id="KW-0808">Transferase</keyword>
<comment type="caution">
    <text evidence="2">The sequence shown here is derived from an EMBL/GenBank/DDBJ whole genome shotgun (WGS) entry which is preliminary data.</text>
</comment>
<gene>
    <name evidence="2" type="ORF">I553_0845</name>
</gene>
<feature type="region of interest" description="Disordered" evidence="1">
    <location>
        <begin position="154"/>
        <end position="173"/>
    </location>
</feature>
<dbReference type="GO" id="GO:0016301">
    <property type="term" value="F:kinase activity"/>
    <property type="evidence" value="ECO:0007669"/>
    <property type="project" value="UniProtKB-KW"/>
</dbReference>
<keyword evidence="2" id="KW-0418">Kinase</keyword>
<dbReference type="EMBL" id="JAOB01000093">
    <property type="protein sequence ID" value="EUA06670.1"/>
    <property type="molecule type" value="Genomic_DNA"/>
</dbReference>
<sequence length="220" mass="23974">MSAKELADAAVDGNPVAVQAFRHGAEALAATIASVAAVCDLDRVVVGGEWPTRARYSSTRCVRRWPSTPAWPTSAACGCCPPSSATMPVDRGGDTRGIVSRVGEPFTGSRASTSGGDADGWRCWPRAIRAPFWLISDATLLWWPVHRRPSVTENRLKAREHPGGPRRRTRPLRRHCRPCAPDRILRRGVRGFRGRCLLVKAVDGQRLSRQHTSGGRHGQG</sequence>
<dbReference type="InterPro" id="IPR043129">
    <property type="entry name" value="ATPase_NBD"/>
</dbReference>
<organism evidence="2">
    <name type="scientific">Mycobacterium xenopi 4042</name>
    <dbReference type="NCBI Taxonomy" id="1299334"/>
    <lineage>
        <taxon>Bacteria</taxon>
        <taxon>Bacillati</taxon>
        <taxon>Actinomycetota</taxon>
        <taxon>Actinomycetes</taxon>
        <taxon>Mycobacteriales</taxon>
        <taxon>Mycobacteriaceae</taxon>
        <taxon>Mycobacterium</taxon>
    </lineage>
</organism>
<evidence type="ECO:0000256" key="1">
    <source>
        <dbReference type="SAM" id="MobiDB-lite"/>
    </source>
</evidence>
<dbReference type="Gene3D" id="3.30.420.40">
    <property type="match status" value="1"/>
</dbReference>
<dbReference type="AlphaFoldDB" id="X7YJV2"/>
<reference evidence="2" key="1">
    <citation type="submission" date="2014-01" db="EMBL/GenBank/DDBJ databases">
        <authorList>
            <person name="Brown-Elliot B."/>
            <person name="Wallace R."/>
            <person name="Lenaerts A."/>
            <person name="Ordway D."/>
            <person name="DeGroote M.A."/>
            <person name="Parker T."/>
            <person name="Sizemore C."/>
            <person name="Tallon L.J."/>
            <person name="Sadzewicz L.K."/>
            <person name="Sengamalay N."/>
            <person name="Fraser C.M."/>
            <person name="Hine E."/>
            <person name="Shefchek K.A."/>
            <person name="Das S.P."/>
            <person name="Tettelin H."/>
        </authorList>
    </citation>
    <scope>NUCLEOTIDE SEQUENCE [LARGE SCALE GENOMIC DNA]</scope>
    <source>
        <strain evidence="2">4042</strain>
    </source>
</reference>
<name>X7YJV2_MYCXE</name>
<dbReference type="SUPFAM" id="SSF53067">
    <property type="entry name" value="Actin-like ATPase domain"/>
    <property type="match status" value="1"/>
</dbReference>
<evidence type="ECO:0000313" key="2">
    <source>
        <dbReference type="EMBL" id="EUA06670.1"/>
    </source>
</evidence>
<protein>
    <submittedName>
        <fullName evidence="2">Putative glucokinase</fullName>
    </submittedName>
</protein>
<proteinExistence type="predicted"/>
<accession>X7YJV2</accession>
<feature type="compositionally biased region" description="Basic residues" evidence="1">
    <location>
        <begin position="164"/>
        <end position="173"/>
    </location>
</feature>